<dbReference type="PANTHER" id="PTHR36414:SF1">
    <property type="entry name" value="PROTEIN SUR7"/>
    <property type="match status" value="1"/>
</dbReference>
<sequence>MLRRFLTFIPVILLLGSSLLLFLVNLAGTRDSGVLSRYYWSETNTSGISGSDFSRTRWTPYGICGVKDGRNSDCVKHSPAYPYSPRDNFKSSSGLPSSFNKSRDTYYYLSRFAYALFLVGLVFSLLSLLPIIASCCGIGFLTGMASFVVVGLALLFTLTATCLITAAHVKGRNAFNSAGHHSSLGVKMFAMAWAASACLLLAFAWTIMMTVLGIKRKLGNRNEKSDSEADHKSETSSSSYHYNGTVAQNPYERQTGYQNNDGYVANANDESSFQHEGQEEQPRFKFFHFKKANPDKE</sequence>
<dbReference type="RefSeq" id="XP_020074956.1">
    <property type="nucleotide sequence ID" value="XM_020221577.1"/>
</dbReference>
<dbReference type="GO" id="GO:0005886">
    <property type="term" value="C:plasma membrane"/>
    <property type="evidence" value="ECO:0007669"/>
    <property type="project" value="InterPro"/>
</dbReference>
<dbReference type="PANTHER" id="PTHR36414">
    <property type="entry name" value="PROTEIN SUR7"/>
    <property type="match status" value="1"/>
</dbReference>
<protein>
    <submittedName>
        <fullName evidence="3">SUR7-domain-containing protein</fullName>
    </submittedName>
</protein>
<dbReference type="GeneID" id="30996126"/>
<evidence type="ECO:0000313" key="4">
    <source>
        <dbReference type="Proteomes" id="UP000095085"/>
    </source>
</evidence>
<dbReference type="EMBL" id="KV454543">
    <property type="protein sequence ID" value="ODV65889.1"/>
    <property type="molecule type" value="Genomic_DNA"/>
</dbReference>
<dbReference type="GO" id="GO:0006897">
    <property type="term" value="P:endocytosis"/>
    <property type="evidence" value="ECO:0007669"/>
    <property type="project" value="TreeGrafter"/>
</dbReference>
<dbReference type="GO" id="GO:0032185">
    <property type="term" value="P:septin cytoskeleton organization"/>
    <property type="evidence" value="ECO:0007669"/>
    <property type="project" value="TreeGrafter"/>
</dbReference>
<keyword evidence="2" id="KW-1133">Transmembrane helix</keyword>
<organism evidence="3 4">
    <name type="scientific">Hyphopichia burtonii NRRL Y-1933</name>
    <dbReference type="NCBI Taxonomy" id="984485"/>
    <lineage>
        <taxon>Eukaryota</taxon>
        <taxon>Fungi</taxon>
        <taxon>Dikarya</taxon>
        <taxon>Ascomycota</taxon>
        <taxon>Saccharomycotina</taxon>
        <taxon>Pichiomycetes</taxon>
        <taxon>Debaryomycetaceae</taxon>
        <taxon>Hyphopichia</taxon>
    </lineage>
</organism>
<proteinExistence type="predicted"/>
<reference evidence="4" key="1">
    <citation type="submission" date="2016-05" db="EMBL/GenBank/DDBJ databases">
        <title>Comparative genomics of biotechnologically important yeasts.</title>
        <authorList>
            <consortium name="DOE Joint Genome Institute"/>
            <person name="Riley R."/>
            <person name="Haridas S."/>
            <person name="Wolfe K.H."/>
            <person name="Lopes M.R."/>
            <person name="Hittinger C.T."/>
            <person name="Goker M."/>
            <person name="Salamov A."/>
            <person name="Wisecaver J."/>
            <person name="Long T.M."/>
            <person name="Aerts A.L."/>
            <person name="Barry K."/>
            <person name="Choi C."/>
            <person name="Clum A."/>
            <person name="Coughlan A.Y."/>
            <person name="Deshpande S."/>
            <person name="Douglass A.P."/>
            <person name="Hanson S.J."/>
            <person name="Klenk H.-P."/>
            <person name="Labutti K."/>
            <person name="Lapidus A."/>
            <person name="Lindquist E."/>
            <person name="Lipzen A."/>
            <person name="Meier-Kolthoff J.P."/>
            <person name="Ohm R.A."/>
            <person name="Otillar R.P."/>
            <person name="Pangilinan J."/>
            <person name="Peng Y."/>
            <person name="Rokas A."/>
            <person name="Rosa C.A."/>
            <person name="Scheuner C."/>
            <person name="Sibirny A.A."/>
            <person name="Slot J.C."/>
            <person name="Stielow J.B."/>
            <person name="Sun H."/>
            <person name="Kurtzman C.P."/>
            <person name="Blackwell M."/>
            <person name="Grigoriev I.V."/>
            <person name="Jeffries T.W."/>
        </authorList>
    </citation>
    <scope>NUCLEOTIDE SEQUENCE [LARGE SCALE GENOMIC DNA]</scope>
    <source>
        <strain evidence="4">NRRL Y-1933</strain>
    </source>
</reference>
<dbReference type="GO" id="GO:0005938">
    <property type="term" value="C:cell cortex"/>
    <property type="evidence" value="ECO:0007669"/>
    <property type="project" value="TreeGrafter"/>
</dbReference>
<gene>
    <name evidence="3" type="ORF">HYPBUDRAFT_153500</name>
</gene>
<feature type="compositionally biased region" description="Polar residues" evidence="1">
    <location>
        <begin position="235"/>
        <end position="261"/>
    </location>
</feature>
<dbReference type="Pfam" id="PF06687">
    <property type="entry name" value="SUR7"/>
    <property type="match status" value="1"/>
</dbReference>
<dbReference type="AlphaFoldDB" id="A0A1E4RF46"/>
<dbReference type="InterPro" id="IPR009571">
    <property type="entry name" value="SUR7/Rim9-like_fungi"/>
</dbReference>
<dbReference type="GO" id="GO:0030866">
    <property type="term" value="P:cortical actin cytoskeleton organization"/>
    <property type="evidence" value="ECO:0007669"/>
    <property type="project" value="TreeGrafter"/>
</dbReference>
<dbReference type="Gene3D" id="1.20.140.150">
    <property type="match status" value="1"/>
</dbReference>
<keyword evidence="4" id="KW-1185">Reference proteome</keyword>
<dbReference type="GO" id="GO:0031505">
    <property type="term" value="P:fungal-type cell wall organization"/>
    <property type="evidence" value="ECO:0007669"/>
    <property type="project" value="TreeGrafter"/>
</dbReference>
<feature type="transmembrane region" description="Helical" evidence="2">
    <location>
        <begin position="147"/>
        <end position="169"/>
    </location>
</feature>
<feature type="compositionally biased region" description="Basic and acidic residues" evidence="1">
    <location>
        <begin position="272"/>
        <end position="283"/>
    </location>
</feature>
<evidence type="ECO:0000313" key="3">
    <source>
        <dbReference type="EMBL" id="ODV65889.1"/>
    </source>
</evidence>
<dbReference type="OrthoDB" id="5419460at2759"/>
<evidence type="ECO:0000256" key="2">
    <source>
        <dbReference type="SAM" id="Phobius"/>
    </source>
</evidence>
<keyword evidence="2" id="KW-0472">Membrane</keyword>
<dbReference type="Proteomes" id="UP000095085">
    <property type="component" value="Unassembled WGS sequence"/>
</dbReference>
<feature type="transmembrane region" description="Helical" evidence="2">
    <location>
        <begin position="189"/>
        <end position="214"/>
    </location>
</feature>
<keyword evidence="2" id="KW-0812">Transmembrane</keyword>
<feature type="compositionally biased region" description="Basic and acidic residues" evidence="1">
    <location>
        <begin position="222"/>
        <end position="234"/>
    </location>
</feature>
<feature type="transmembrane region" description="Helical" evidence="2">
    <location>
        <begin position="112"/>
        <end position="140"/>
    </location>
</feature>
<accession>A0A1E4RF46</accession>
<evidence type="ECO:0000256" key="1">
    <source>
        <dbReference type="SAM" id="MobiDB-lite"/>
    </source>
</evidence>
<name>A0A1E4RF46_9ASCO</name>
<dbReference type="GO" id="GO:0045121">
    <property type="term" value="C:membrane raft"/>
    <property type="evidence" value="ECO:0007669"/>
    <property type="project" value="TreeGrafter"/>
</dbReference>
<feature type="region of interest" description="Disordered" evidence="1">
    <location>
        <begin position="222"/>
        <end position="297"/>
    </location>
</feature>